<dbReference type="EMBL" id="QRDY01000005">
    <property type="protein sequence ID" value="RED61804.1"/>
    <property type="molecule type" value="Genomic_DNA"/>
</dbReference>
<keyword evidence="3" id="KW-1185">Reference proteome</keyword>
<dbReference type="SUPFAM" id="SSF53850">
    <property type="entry name" value="Periplasmic binding protein-like II"/>
    <property type="match status" value="1"/>
</dbReference>
<name>A0A3D9IJ36_9BACL</name>
<dbReference type="Gene3D" id="3.40.190.10">
    <property type="entry name" value="Periplasmic binding protein-like II"/>
    <property type="match status" value="2"/>
</dbReference>
<accession>A0A3D9IJ36</accession>
<dbReference type="Proteomes" id="UP000256869">
    <property type="component" value="Unassembled WGS sequence"/>
</dbReference>
<reference evidence="2 3" key="1">
    <citation type="submission" date="2018-07" db="EMBL/GenBank/DDBJ databases">
        <title>Genomic Encyclopedia of Type Strains, Phase III (KMG-III): the genomes of soil and plant-associated and newly described type strains.</title>
        <authorList>
            <person name="Whitman W."/>
        </authorList>
    </citation>
    <scope>NUCLEOTIDE SEQUENCE [LARGE SCALE GENOMIC DNA]</scope>
    <source>
        <strain evidence="2 3">CECT 8236</strain>
    </source>
</reference>
<comment type="caution">
    <text evidence="2">The sequence shown here is derived from an EMBL/GenBank/DDBJ whole genome shotgun (WGS) entry which is preliminary data.</text>
</comment>
<dbReference type="PROSITE" id="PS51257">
    <property type="entry name" value="PROKAR_LIPOPROTEIN"/>
    <property type="match status" value="1"/>
</dbReference>
<protein>
    <submittedName>
        <fullName evidence="2">Carbohydrate ABC transporter substrate-binding protein (CUT1 family)</fullName>
    </submittedName>
</protein>
<sequence length="446" mass="48473">MLKKKTIAMYMLTLVLFLAACSNGASNEPDKEGAASQATGEATTDDGKEIELRMSWWGADERHEKTLKVIELFEQKNPGVKITGEYSGFDGYLDKLNTQIAAGNAPDLIQLGGNIKEYVDKNALLDLTPYVGDILHVDDFNGGLVKAATFNDKLYGVTLGVSSTTLMYNASMFEKAGLPVPNENWTYDDFKADVIQIAEKLGKGHYGSYDLSSDAASLGSYLGSVGKELYRDGERHFDKQEMIDWFSMWDELRKAGAIVPADVQVASPPTAVDKSLVVKGEVAIQSASASQIFGFQELTQDQLGLTVYPNGPAGSGMIPPISGQFITSYEGTKHPEMVAKFIDFMVNDPEAGVILGSTRGVPPAAKIRDVLAAQSTPVDKVLYDYISLVSNTAPAVDYQQFPLDNEFTKLLQLTSEKIAFNANSIESSVDEFMTETDKLLAKAKAQ</sequence>
<dbReference type="OrthoDB" id="7918484at2"/>
<dbReference type="AlphaFoldDB" id="A0A3D9IJ36"/>
<organism evidence="2 3">
    <name type="scientific">Cohnella lupini</name>
    <dbReference type="NCBI Taxonomy" id="1294267"/>
    <lineage>
        <taxon>Bacteria</taxon>
        <taxon>Bacillati</taxon>
        <taxon>Bacillota</taxon>
        <taxon>Bacilli</taxon>
        <taxon>Bacillales</taxon>
        <taxon>Paenibacillaceae</taxon>
        <taxon>Cohnella</taxon>
    </lineage>
</organism>
<proteinExistence type="predicted"/>
<dbReference type="PANTHER" id="PTHR43649">
    <property type="entry name" value="ARABINOSE-BINDING PROTEIN-RELATED"/>
    <property type="match status" value="1"/>
</dbReference>
<evidence type="ECO:0000256" key="1">
    <source>
        <dbReference type="SAM" id="SignalP"/>
    </source>
</evidence>
<dbReference type="Pfam" id="PF13416">
    <property type="entry name" value="SBP_bac_8"/>
    <property type="match status" value="1"/>
</dbReference>
<evidence type="ECO:0000313" key="3">
    <source>
        <dbReference type="Proteomes" id="UP000256869"/>
    </source>
</evidence>
<gene>
    <name evidence="2" type="ORF">DFP95_105233</name>
</gene>
<evidence type="ECO:0000313" key="2">
    <source>
        <dbReference type="EMBL" id="RED61804.1"/>
    </source>
</evidence>
<dbReference type="InterPro" id="IPR006059">
    <property type="entry name" value="SBP"/>
</dbReference>
<keyword evidence="1" id="KW-0732">Signal</keyword>
<dbReference type="RefSeq" id="WP_115992828.1">
    <property type="nucleotide sequence ID" value="NZ_QRDY01000005.1"/>
</dbReference>
<feature type="signal peptide" evidence="1">
    <location>
        <begin position="1"/>
        <end position="27"/>
    </location>
</feature>
<dbReference type="PANTHER" id="PTHR43649:SF11">
    <property type="entry name" value="ABC TRANSPORTER SUBSTRATE-BINDING PROTEIN YESO-RELATED"/>
    <property type="match status" value="1"/>
</dbReference>
<feature type="chain" id="PRO_5038413311" evidence="1">
    <location>
        <begin position="28"/>
        <end position="446"/>
    </location>
</feature>
<dbReference type="InterPro" id="IPR050490">
    <property type="entry name" value="Bact_solute-bd_prot1"/>
</dbReference>